<proteinExistence type="predicted"/>
<gene>
    <name evidence="1" type="ORF">M9H77_30667</name>
</gene>
<comment type="caution">
    <text evidence="1">The sequence shown here is derived from an EMBL/GenBank/DDBJ whole genome shotgun (WGS) entry which is preliminary data.</text>
</comment>
<name>A0ACB9ZZQ6_CATRO</name>
<evidence type="ECO:0000313" key="1">
    <source>
        <dbReference type="EMBL" id="KAI5653480.1"/>
    </source>
</evidence>
<sequence length="109" mass="12162">MVTLFKQRGIGEEGGIVAKESDQKTNFILSLSSPNKKAGKNLNQKRKLNHYLSGSSNKKTVPLFSYLSLTYKCVARGRARKQVQRAATKSHVASAIRVLELYSRHISRA</sequence>
<organism evidence="1 2">
    <name type="scientific">Catharanthus roseus</name>
    <name type="common">Madagascar periwinkle</name>
    <name type="synonym">Vinca rosea</name>
    <dbReference type="NCBI Taxonomy" id="4058"/>
    <lineage>
        <taxon>Eukaryota</taxon>
        <taxon>Viridiplantae</taxon>
        <taxon>Streptophyta</taxon>
        <taxon>Embryophyta</taxon>
        <taxon>Tracheophyta</taxon>
        <taxon>Spermatophyta</taxon>
        <taxon>Magnoliopsida</taxon>
        <taxon>eudicotyledons</taxon>
        <taxon>Gunneridae</taxon>
        <taxon>Pentapetalae</taxon>
        <taxon>asterids</taxon>
        <taxon>lamiids</taxon>
        <taxon>Gentianales</taxon>
        <taxon>Apocynaceae</taxon>
        <taxon>Rauvolfioideae</taxon>
        <taxon>Vinceae</taxon>
        <taxon>Catharanthinae</taxon>
        <taxon>Catharanthus</taxon>
    </lineage>
</organism>
<dbReference type="EMBL" id="CM044707">
    <property type="protein sequence ID" value="KAI5653480.1"/>
    <property type="molecule type" value="Genomic_DNA"/>
</dbReference>
<dbReference type="Proteomes" id="UP001060085">
    <property type="component" value="Linkage Group LG07"/>
</dbReference>
<keyword evidence="2" id="KW-1185">Reference proteome</keyword>
<reference evidence="2" key="1">
    <citation type="journal article" date="2023" name="Nat. Plants">
        <title>Single-cell RNA sequencing provides a high-resolution roadmap for understanding the multicellular compartmentation of specialized metabolism.</title>
        <authorList>
            <person name="Sun S."/>
            <person name="Shen X."/>
            <person name="Li Y."/>
            <person name="Li Y."/>
            <person name="Wang S."/>
            <person name="Li R."/>
            <person name="Zhang H."/>
            <person name="Shen G."/>
            <person name="Guo B."/>
            <person name="Wei J."/>
            <person name="Xu J."/>
            <person name="St-Pierre B."/>
            <person name="Chen S."/>
            <person name="Sun C."/>
        </authorList>
    </citation>
    <scope>NUCLEOTIDE SEQUENCE [LARGE SCALE GENOMIC DNA]</scope>
</reference>
<protein>
    <submittedName>
        <fullName evidence="1">Uncharacterized protein</fullName>
    </submittedName>
</protein>
<accession>A0ACB9ZZQ6</accession>
<evidence type="ECO:0000313" key="2">
    <source>
        <dbReference type="Proteomes" id="UP001060085"/>
    </source>
</evidence>